<name>A0AAE3AQT6_9FIRM</name>
<keyword evidence="15" id="KW-1185">Reference proteome</keyword>
<evidence type="ECO:0000256" key="2">
    <source>
        <dbReference type="ARBA" id="ARBA00004651"/>
    </source>
</evidence>
<feature type="transmembrane region" description="Helical" evidence="13">
    <location>
        <begin position="193"/>
        <end position="216"/>
    </location>
</feature>
<keyword evidence="10" id="KW-0406">Ion transport</keyword>
<evidence type="ECO:0000256" key="12">
    <source>
        <dbReference type="ARBA" id="ARBA00031636"/>
    </source>
</evidence>
<comment type="similarity">
    <text evidence="3">Belongs to the multi antimicrobial extrusion (MATE) (TC 2.A.66.1) family.</text>
</comment>
<dbReference type="GO" id="GO:0015297">
    <property type="term" value="F:antiporter activity"/>
    <property type="evidence" value="ECO:0007669"/>
    <property type="project" value="UniProtKB-KW"/>
</dbReference>
<accession>A0AAE3AQT6</accession>
<sequence length="447" mass="48681">MKSTEMDLTTGSLWKKMLVFSVPLMFSNILQVLFNMSDVAVVGKFSGPLALGAVGSTSLLVTLFTGILLGIASGVNALTALYIGSKHERNIRQTVHTSAVICLVTGLLIMGFGIVFARTVLTMMKTKAELMKGAVLYLHIYLLGSPALAMYNFGNAVLSAAGDTKKPLYCLTFSGILNVILNLIFVIGCHLDVAGVALASVTSQYVSAILVVGMLIRSKSSFSFHPNEVRKEFNADKLRRVLQLGVPAAFQNTIFSVANLFVQASVNSFDHVMVEGNSAAANADPLVYDMMAAFYTAGTSFIAQNRGAGKRDRMMKSYVFSIIYSFTLALALGVGLYVMRYAFLGLFTSDREVMEAGIHRLSVMALSYAVSAFMDATIAASRGLGKTVVPTVVVILGSCVFRLIWIYTVFASIHTIRSLYLLYPVSWSITAVAEITYFIWIFRRMRE</sequence>
<feature type="transmembrane region" description="Helical" evidence="13">
    <location>
        <begin position="12"/>
        <end position="34"/>
    </location>
</feature>
<evidence type="ECO:0000256" key="4">
    <source>
        <dbReference type="ARBA" id="ARBA00020268"/>
    </source>
</evidence>
<dbReference type="GO" id="GO:0042910">
    <property type="term" value="F:xenobiotic transmembrane transporter activity"/>
    <property type="evidence" value="ECO:0007669"/>
    <property type="project" value="InterPro"/>
</dbReference>
<dbReference type="AlphaFoldDB" id="A0AAE3AQT6"/>
<dbReference type="InterPro" id="IPR050222">
    <property type="entry name" value="MATE_MdtK"/>
</dbReference>
<evidence type="ECO:0000256" key="7">
    <source>
        <dbReference type="ARBA" id="ARBA00022475"/>
    </source>
</evidence>
<dbReference type="EMBL" id="JAJEPU010000003">
    <property type="protein sequence ID" value="MCC2163587.1"/>
    <property type="molecule type" value="Genomic_DNA"/>
</dbReference>
<dbReference type="PANTHER" id="PTHR43298">
    <property type="entry name" value="MULTIDRUG RESISTANCE PROTEIN NORM-RELATED"/>
    <property type="match status" value="1"/>
</dbReference>
<dbReference type="PIRSF" id="PIRSF006603">
    <property type="entry name" value="DinF"/>
    <property type="match status" value="1"/>
</dbReference>
<reference evidence="14" key="1">
    <citation type="submission" date="2021-10" db="EMBL/GenBank/DDBJ databases">
        <title>Anaerobic single-cell dispensing facilitates the cultivation of human gut bacteria.</title>
        <authorList>
            <person name="Afrizal A."/>
        </authorList>
    </citation>
    <scope>NUCLEOTIDE SEQUENCE</scope>
    <source>
        <strain evidence="14">CLA-AA-H274</strain>
    </source>
</reference>
<feature type="transmembrane region" description="Helical" evidence="13">
    <location>
        <begin position="420"/>
        <end position="442"/>
    </location>
</feature>
<protein>
    <recommendedName>
        <fullName evidence="4">Probable multidrug resistance protein NorM</fullName>
    </recommendedName>
    <alternativeName>
        <fullName evidence="12">Multidrug-efflux transporter</fullName>
    </alternativeName>
</protein>
<gene>
    <name evidence="14" type="ORF">LKD32_01595</name>
</gene>
<feature type="transmembrane region" description="Helical" evidence="13">
    <location>
        <begin position="54"/>
        <end position="83"/>
    </location>
</feature>
<dbReference type="PANTHER" id="PTHR43298:SF2">
    <property type="entry name" value="FMN_FAD EXPORTER YEEO-RELATED"/>
    <property type="match status" value="1"/>
</dbReference>
<keyword evidence="8 13" id="KW-0812">Transmembrane</keyword>
<dbReference type="Proteomes" id="UP001198962">
    <property type="component" value="Unassembled WGS sequence"/>
</dbReference>
<evidence type="ECO:0000256" key="9">
    <source>
        <dbReference type="ARBA" id="ARBA00022989"/>
    </source>
</evidence>
<evidence type="ECO:0000313" key="15">
    <source>
        <dbReference type="Proteomes" id="UP001198962"/>
    </source>
</evidence>
<dbReference type="CDD" id="cd13138">
    <property type="entry name" value="MATE_yoeA_like"/>
    <property type="match status" value="1"/>
</dbReference>
<dbReference type="RefSeq" id="WP_308450422.1">
    <property type="nucleotide sequence ID" value="NZ_JAJEPU010000003.1"/>
</dbReference>
<organism evidence="14 15">
    <name type="scientific">Brotaphodocola catenula</name>
    <dbReference type="NCBI Taxonomy" id="2885361"/>
    <lineage>
        <taxon>Bacteria</taxon>
        <taxon>Bacillati</taxon>
        <taxon>Bacillota</taxon>
        <taxon>Clostridia</taxon>
        <taxon>Lachnospirales</taxon>
        <taxon>Lachnospiraceae</taxon>
        <taxon>Brotaphodocola</taxon>
    </lineage>
</organism>
<feature type="transmembrane region" description="Helical" evidence="13">
    <location>
        <begin position="136"/>
        <end position="161"/>
    </location>
</feature>
<evidence type="ECO:0000313" key="14">
    <source>
        <dbReference type="EMBL" id="MCC2163587.1"/>
    </source>
</evidence>
<feature type="transmembrane region" description="Helical" evidence="13">
    <location>
        <begin position="318"/>
        <end position="338"/>
    </location>
</feature>
<dbReference type="InterPro" id="IPR048279">
    <property type="entry name" value="MdtK-like"/>
</dbReference>
<comment type="subcellular location">
    <subcellularLocation>
        <location evidence="2">Cell membrane</location>
        <topology evidence="2">Multi-pass membrane protein</topology>
    </subcellularLocation>
</comment>
<evidence type="ECO:0000256" key="8">
    <source>
        <dbReference type="ARBA" id="ARBA00022692"/>
    </source>
</evidence>
<evidence type="ECO:0000256" key="10">
    <source>
        <dbReference type="ARBA" id="ARBA00023065"/>
    </source>
</evidence>
<evidence type="ECO:0000256" key="13">
    <source>
        <dbReference type="SAM" id="Phobius"/>
    </source>
</evidence>
<dbReference type="Pfam" id="PF01554">
    <property type="entry name" value="MatE"/>
    <property type="match status" value="2"/>
</dbReference>
<feature type="transmembrane region" description="Helical" evidence="13">
    <location>
        <begin position="358"/>
        <end position="376"/>
    </location>
</feature>
<evidence type="ECO:0000256" key="3">
    <source>
        <dbReference type="ARBA" id="ARBA00010199"/>
    </source>
</evidence>
<dbReference type="GO" id="GO:0005886">
    <property type="term" value="C:plasma membrane"/>
    <property type="evidence" value="ECO:0007669"/>
    <property type="project" value="UniProtKB-SubCell"/>
</dbReference>
<dbReference type="NCBIfam" id="TIGR00797">
    <property type="entry name" value="matE"/>
    <property type="match status" value="1"/>
</dbReference>
<comment type="caution">
    <text evidence="14">The sequence shown here is derived from an EMBL/GenBank/DDBJ whole genome shotgun (WGS) entry which is preliminary data.</text>
</comment>
<keyword evidence="11 13" id="KW-0472">Membrane</keyword>
<keyword evidence="7" id="KW-1003">Cell membrane</keyword>
<evidence type="ECO:0000256" key="1">
    <source>
        <dbReference type="ARBA" id="ARBA00003408"/>
    </source>
</evidence>
<feature type="transmembrane region" description="Helical" evidence="13">
    <location>
        <begin position="95"/>
        <end position="116"/>
    </location>
</feature>
<proteinExistence type="inferred from homology"/>
<dbReference type="GO" id="GO:0006811">
    <property type="term" value="P:monoatomic ion transport"/>
    <property type="evidence" value="ECO:0007669"/>
    <property type="project" value="UniProtKB-KW"/>
</dbReference>
<keyword evidence="5" id="KW-0813">Transport</keyword>
<evidence type="ECO:0000256" key="6">
    <source>
        <dbReference type="ARBA" id="ARBA00022449"/>
    </source>
</evidence>
<dbReference type="InterPro" id="IPR002528">
    <property type="entry name" value="MATE_fam"/>
</dbReference>
<comment type="function">
    <text evidence="1">Multidrug efflux pump.</text>
</comment>
<feature type="transmembrane region" description="Helical" evidence="13">
    <location>
        <begin position="168"/>
        <end position="187"/>
    </location>
</feature>
<keyword evidence="9 13" id="KW-1133">Transmembrane helix</keyword>
<feature type="transmembrane region" description="Helical" evidence="13">
    <location>
        <begin position="388"/>
        <end position="408"/>
    </location>
</feature>
<evidence type="ECO:0000256" key="5">
    <source>
        <dbReference type="ARBA" id="ARBA00022448"/>
    </source>
</evidence>
<evidence type="ECO:0000256" key="11">
    <source>
        <dbReference type="ARBA" id="ARBA00023136"/>
    </source>
</evidence>
<keyword evidence="6" id="KW-0050">Antiport</keyword>